<feature type="domain" description="Glycosyl hydrolase family 13 catalytic" evidence="2">
    <location>
        <begin position="160"/>
        <end position="547"/>
    </location>
</feature>
<dbReference type="OrthoDB" id="9805159at2"/>
<dbReference type="InterPro" id="IPR017853">
    <property type="entry name" value="GH"/>
</dbReference>
<dbReference type="EMBL" id="MSCK01000002">
    <property type="protein sequence ID" value="PQJ69336.1"/>
    <property type="molecule type" value="Genomic_DNA"/>
</dbReference>
<organism evidence="3 4">
    <name type="scientific">Polaribacter butkevichii</name>
    <dbReference type="NCBI Taxonomy" id="218490"/>
    <lineage>
        <taxon>Bacteria</taxon>
        <taxon>Pseudomonadati</taxon>
        <taxon>Bacteroidota</taxon>
        <taxon>Flavobacteriia</taxon>
        <taxon>Flavobacteriales</taxon>
        <taxon>Flavobacteriaceae</taxon>
    </lineage>
</organism>
<comment type="similarity">
    <text evidence="1">Belongs to the glycosyl hydrolase 13 family.</text>
</comment>
<gene>
    <name evidence="3" type="ORF">BTO14_15090</name>
</gene>
<dbReference type="PANTHER" id="PTHR43002">
    <property type="entry name" value="GLYCOGEN DEBRANCHING ENZYME"/>
    <property type="match status" value="1"/>
</dbReference>
<dbReference type="InterPro" id="IPR014756">
    <property type="entry name" value="Ig_E-set"/>
</dbReference>
<dbReference type="SUPFAM" id="SSF51445">
    <property type="entry name" value="(Trans)glycosidases"/>
    <property type="match status" value="1"/>
</dbReference>
<dbReference type="Gene3D" id="3.20.20.80">
    <property type="entry name" value="Glycosidases"/>
    <property type="match status" value="1"/>
</dbReference>
<dbReference type="SMR" id="A0A2P6C8S9"/>
<protein>
    <submittedName>
        <fullName evidence="3">Type I pullulanase</fullName>
    </submittedName>
</protein>
<dbReference type="InterPro" id="IPR049117">
    <property type="entry name" value="pulA_all-beta"/>
</dbReference>
<comment type="caution">
    <text evidence="3">The sequence shown here is derived from an EMBL/GenBank/DDBJ whole genome shotgun (WGS) entry which is preliminary data.</text>
</comment>
<evidence type="ECO:0000259" key="2">
    <source>
        <dbReference type="SMART" id="SM00642"/>
    </source>
</evidence>
<name>A0A2P6C8S9_9FLAO</name>
<dbReference type="InterPro" id="IPR013783">
    <property type="entry name" value="Ig-like_fold"/>
</dbReference>
<evidence type="ECO:0000313" key="4">
    <source>
        <dbReference type="Proteomes" id="UP000247345"/>
    </source>
</evidence>
<dbReference type="CDD" id="cd02860">
    <property type="entry name" value="E_set_Pullulanase"/>
    <property type="match status" value="1"/>
</dbReference>
<dbReference type="Gene3D" id="2.60.40.1180">
    <property type="entry name" value="Golgi alpha-mannosidase II"/>
    <property type="match status" value="1"/>
</dbReference>
<dbReference type="Pfam" id="PF21653">
    <property type="entry name" value="pulA_all-beta"/>
    <property type="match status" value="1"/>
</dbReference>
<dbReference type="InterPro" id="IPR006047">
    <property type="entry name" value="GH13_cat_dom"/>
</dbReference>
<reference evidence="3 4" key="1">
    <citation type="submission" date="2016-12" db="EMBL/GenBank/DDBJ databases">
        <title>Trade-off between light-utilization and light-protection in marine flavobacteria.</title>
        <authorList>
            <person name="Kumagai Y."/>
            <person name="Yoshizawa S."/>
            <person name="Kogure K."/>
            <person name="Iwasaki W."/>
        </authorList>
    </citation>
    <scope>NUCLEOTIDE SEQUENCE [LARGE SCALE GENOMIC DNA]</scope>
    <source>
        <strain evidence="3 4">KCTC 12100</strain>
    </source>
</reference>
<dbReference type="InterPro" id="IPR011840">
    <property type="entry name" value="PulA_typeI"/>
</dbReference>
<accession>A0A2P6C8S9</accession>
<dbReference type="Pfam" id="PF02922">
    <property type="entry name" value="CBM_48"/>
    <property type="match status" value="1"/>
</dbReference>
<dbReference type="Gene3D" id="2.60.40.10">
    <property type="entry name" value="Immunoglobulins"/>
    <property type="match status" value="1"/>
</dbReference>
<dbReference type="CDD" id="cd11341">
    <property type="entry name" value="AmyAc_Pullulanase_LD-like"/>
    <property type="match status" value="1"/>
</dbReference>
<dbReference type="InterPro" id="IPR013780">
    <property type="entry name" value="Glyco_hydro_b"/>
</dbReference>
<dbReference type="SUPFAM" id="SSF81296">
    <property type="entry name" value="E set domains"/>
    <property type="match status" value="1"/>
</dbReference>
<evidence type="ECO:0000313" key="3">
    <source>
        <dbReference type="EMBL" id="PQJ69336.1"/>
    </source>
</evidence>
<dbReference type="GO" id="GO:0004553">
    <property type="term" value="F:hydrolase activity, hydrolyzing O-glycosyl compounds"/>
    <property type="evidence" value="ECO:0007669"/>
    <property type="project" value="InterPro"/>
</dbReference>
<dbReference type="RefSeq" id="WP_105050267.1">
    <property type="nucleotide sequence ID" value="NZ_CP150661.1"/>
</dbReference>
<dbReference type="AlphaFoldDB" id="A0A2P6C8S9"/>
<dbReference type="InterPro" id="IPR004193">
    <property type="entry name" value="Glyco_hydro_13_N"/>
</dbReference>
<dbReference type="GO" id="GO:0005975">
    <property type="term" value="P:carbohydrate metabolic process"/>
    <property type="evidence" value="ECO:0007669"/>
    <property type="project" value="InterPro"/>
</dbReference>
<dbReference type="Pfam" id="PF00128">
    <property type="entry name" value="Alpha-amylase"/>
    <property type="match status" value="1"/>
</dbReference>
<dbReference type="NCBIfam" id="TIGR02104">
    <property type="entry name" value="pulA_typeI"/>
    <property type="match status" value="1"/>
</dbReference>
<keyword evidence="4" id="KW-1185">Reference proteome</keyword>
<sequence length="755" mass="86223">MEQASIKFSSFEEYPTTDKSLWLDYSKEKTTFKIWSPKATAVKLNLYKTGNDSDAFDTVDLIEQENGIWLKTIDGDLDGTYYTYQTYIDGSWLNETPGIYAKAVGVNGNRAMVLNADKTNPKNWEKDKYVLLDVPNHAVIYELHIRNITIQKEANSSYPGKYLGLIEKGVKSTQDVPTAIDHIKRLGITHVHLLPTFDQYSIDETHLETPQFNWGYDPQNYNVPEGSFSTDPFKAEVRINEFKTMVQAFHEAGIGVVLDVVYNHTGVKETSNFNLENPGYYYRFNEDGSYSNASGCGNETASERKMTQKFMVESVKYWTEEYHLDGFRFDLMAIHDIETMNLIANEVKKINPNALIYGEGWVGGSSPLPEEKRALKKHISQMPQIAAFSDDIRDAIKGAVFEDESTGFVSGAKFTEESIKCGIVGAIEHPQVNYEYVNYSKAPWAQQPWQAINYVSCHDNFTLFDKLKISRPDASAEEIKAMHKLSTAIVMTSQGTPFLHEGSEIMSTKKGDHNSYKSPDAINEIDWNLKIVNADVLSYYKNLIKLRKLHPAFRMPTAKEVQDNLKFKKIDDGLVSYLLKNNANNDSWSKILVIFNGQNRDINYELNQSYKVAVIKDSFDFEGKESVSDTVTVPAISMMILFQKKMNAKEIYYKEKLLGLVEKLFIETGDARSRFINCEERLKAAYAASKIESNSNDVIAFWDNLWNDLNEKEALYNNTIELKSSFLMTVQSKENDALEKYLLFFLKEVSRLIYF</sequence>
<dbReference type="SMART" id="SM00642">
    <property type="entry name" value="Aamy"/>
    <property type="match status" value="1"/>
</dbReference>
<proteinExistence type="inferred from homology"/>
<evidence type="ECO:0000256" key="1">
    <source>
        <dbReference type="ARBA" id="ARBA00008061"/>
    </source>
</evidence>
<dbReference type="Proteomes" id="UP000247345">
    <property type="component" value="Unassembled WGS sequence"/>
</dbReference>